<name>A0ABS5A7A0_9PSEU</name>
<feature type="transmembrane region" description="Helical" evidence="1">
    <location>
        <begin position="173"/>
        <end position="194"/>
    </location>
</feature>
<dbReference type="InterPro" id="IPR050039">
    <property type="entry name" value="MAB_1171c-like"/>
</dbReference>
<dbReference type="InterPro" id="IPR046675">
    <property type="entry name" value="DUF6545"/>
</dbReference>
<feature type="domain" description="DUF6545" evidence="2">
    <location>
        <begin position="236"/>
        <end position="358"/>
    </location>
</feature>
<evidence type="ECO:0000313" key="3">
    <source>
        <dbReference type="EMBL" id="MBP2472112.1"/>
    </source>
</evidence>
<evidence type="ECO:0000313" key="4">
    <source>
        <dbReference type="Proteomes" id="UP001519363"/>
    </source>
</evidence>
<proteinExistence type="predicted"/>
<sequence>MTALYAAAVYTALAWVVFLLIRRPHDVRLRAMVCLVVCWAAAFPFGGVASADRSMLGFPPMGSRFVEHTLVLVSVNCLIAFFLYSALEERAARARTRRYAVPLVLAIAVLAVSALLTPADAVSNDHSVPSIAVFYLTADTYMAIGFGMACFWTLRYGKGAEPRLARGLRLASLGLAAMVAANLLFIPTVIVRWAGSDVPTPVTRTAVLLLLNGIVVFLFGVSYPGGMMRLAGVNVWWQHLRLYRRLSPLWTMLNERFPQDAMDSLPTNTLRELYGLRGVHRRYYRRVIECRDGLVRISPYLTCDPPEGVEPLAEELRAALRLHAAGMLITAHAVPVAVPVADGLDADVAALVALSDALKASRR</sequence>
<dbReference type="NCBIfam" id="NF042915">
    <property type="entry name" value="MAB_1171c_fam"/>
    <property type="match status" value="1"/>
</dbReference>
<keyword evidence="4" id="KW-1185">Reference proteome</keyword>
<protein>
    <recommendedName>
        <fullName evidence="2">DUF6545 domain-containing protein</fullName>
    </recommendedName>
</protein>
<keyword evidence="1" id="KW-0472">Membrane</keyword>
<dbReference type="RefSeq" id="WP_086782350.1">
    <property type="nucleotide sequence ID" value="NZ_JAGIOO010000001.1"/>
</dbReference>
<comment type="caution">
    <text evidence="3">The sequence shown here is derived from an EMBL/GenBank/DDBJ whole genome shotgun (WGS) entry which is preliminary data.</text>
</comment>
<feature type="transmembrane region" description="Helical" evidence="1">
    <location>
        <begin position="131"/>
        <end position="152"/>
    </location>
</feature>
<reference evidence="3 4" key="1">
    <citation type="submission" date="2021-03" db="EMBL/GenBank/DDBJ databases">
        <title>Sequencing the genomes of 1000 actinobacteria strains.</title>
        <authorList>
            <person name="Klenk H.-P."/>
        </authorList>
    </citation>
    <scope>NUCLEOTIDE SEQUENCE [LARGE SCALE GENOMIC DNA]</scope>
    <source>
        <strain evidence="3 4">DSM 44580</strain>
    </source>
</reference>
<dbReference type="Proteomes" id="UP001519363">
    <property type="component" value="Unassembled WGS sequence"/>
</dbReference>
<accession>A0ABS5A7A0</accession>
<keyword evidence="1" id="KW-1133">Transmembrane helix</keyword>
<feature type="transmembrane region" description="Helical" evidence="1">
    <location>
        <begin position="206"/>
        <end position="223"/>
    </location>
</feature>
<feature type="transmembrane region" description="Helical" evidence="1">
    <location>
        <begin position="69"/>
        <end position="87"/>
    </location>
</feature>
<evidence type="ECO:0000259" key="2">
    <source>
        <dbReference type="Pfam" id="PF20182"/>
    </source>
</evidence>
<keyword evidence="1" id="KW-0812">Transmembrane</keyword>
<feature type="transmembrane region" description="Helical" evidence="1">
    <location>
        <begin position="99"/>
        <end position="119"/>
    </location>
</feature>
<organism evidence="3 4">
    <name type="scientific">Crossiella equi</name>
    <dbReference type="NCBI Taxonomy" id="130796"/>
    <lineage>
        <taxon>Bacteria</taxon>
        <taxon>Bacillati</taxon>
        <taxon>Actinomycetota</taxon>
        <taxon>Actinomycetes</taxon>
        <taxon>Pseudonocardiales</taxon>
        <taxon>Pseudonocardiaceae</taxon>
        <taxon>Crossiella</taxon>
    </lineage>
</organism>
<feature type="transmembrane region" description="Helical" evidence="1">
    <location>
        <begin position="29"/>
        <end position="49"/>
    </location>
</feature>
<evidence type="ECO:0000256" key="1">
    <source>
        <dbReference type="SAM" id="Phobius"/>
    </source>
</evidence>
<gene>
    <name evidence="3" type="ORF">JOF53_000984</name>
</gene>
<dbReference type="EMBL" id="JAGIOO010000001">
    <property type="protein sequence ID" value="MBP2472112.1"/>
    <property type="molecule type" value="Genomic_DNA"/>
</dbReference>
<feature type="transmembrane region" description="Helical" evidence="1">
    <location>
        <begin position="6"/>
        <end position="22"/>
    </location>
</feature>
<dbReference type="Pfam" id="PF20182">
    <property type="entry name" value="DUF6545"/>
    <property type="match status" value="1"/>
</dbReference>